<accession>A0ACB9E652</accession>
<dbReference type="Proteomes" id="UP001056120">
    <property type="component" value="Linkage Group LG18"/>
</dbReference>
<name>A0ACB9E652_9ASTR</name>
<dbReference type="EMBL" id="CM042035">
    <property type="protein sequence ID" value="KAI3754478.1"/>
    <property type="molecule type" value="Genomic_DNA"/>
</dbReference>
<comment type="caution">
    <text evidence="1">The sequence shown here is derived from an EMBL/GenBank/DDBJ whole genome shotgun (WGS) entry which is preliminary data.</text>
</comment>
<gene>
    <name evidence="1" type="ORF">L1987_54262</name>
</gene>
<reference evidence="1 2" key="2">
    <citation type="journal article" date="2022" name="Mol. Ecol. Resour.">
        <title>The genomes of chicory, endive, great burdock and yacon provide insights into Asteraceae paleo-polyploidization history and plant inulin production.</title>
        <authorList>
            <person name="Fan W."/>
            <person name="Wang S."/>
            <person name="Wang H."/>
            <person name="Wang A."/>
            <person name="Jiang F."/>
            <person name="Liu H."/>
            <person name="Zhao H."/>
            <person name="Xu D."/>
            <person name="Zhang Y."/>
        </authorList>
    </citation>
    <scope>NUCLEOTIDE SEQUENCE [LARGE SCALE GENOMIC DNA]</scope>
    <source>
        <strain evidence="2">cv. Yunnan</strain>
        <tissue evidence="1">Leaves</tissue>
    </source>
</reference>
<organism evidence="1 2">
    <name type="scientific">Smallanthus sonchifolius</name>
    <dbReference type="NCBI Taxonomy" id="185202"/>
    <lineage>
        <taxon>Eukaryota</taxon>
        <taxon>Viridiplantae</taxon>
        <taxon>Streptophyta</taxon>
        <taxon>Embryophyta</taxon>
        <taxon>Tracheophyta</taxon>
        <taxon>Spermatophyta</taxon>
        <taxon>Magnoliopsida</taxon>
        <taxon>eudicotyledons</taxon>
        <taxon>Gunneridae</taxon>
        <taxon>Pentapetalae</taxon>
        <taxon>asterids</taxon>
        <taxon>campanulids</taxon>
        <taxon>Asterales</taxon>
        <taxon>Asteraceae</taxon>
        <taxon>Asteroideae</taxon>
        <taxon>Heliantheae alliance</taxon>
        <taxon>Millerieae</taxon>
        <taxon>Smallanthus</taxon>
    </lineage>
</organism>
<protein>
    <submittedName>
        <fullName evidence="1">Uncharacterized protein</fullName>
    </submittedName>
</protein>
<evidence type="ECO:0000313" key="1">
    <source>
        <dbReference type="EMBL" id="KAI3754478.1"/>
    </source>
</evidence>
<reference evidence="2" key="1">
    <citation type="journal article" date="2022" name="Mol. Ecol. Resour.">
        <title>The genomes of chicory, endive, great burdock and yacon provide insights into Asteraceae palaeo-polyploidization history and plant inulin production.</title>
        <authorList>
            <person name="Fan W."/>
            <person name="Wang S."/>
            <person name="Wang H."/>
            <person name="Wang A."/>
            <person name="Jiang F."/>
            <person name="Liu H."/>
            <person name="Zhao H."/>
            <person name="Xu D."/>
            <person name="Zhang Y."/>
        </authorList>
    </citation>
    <scope>NUCLEOTIDE SEQUENCE [LARGE SCALE GENOMIC DNA]</scope>
    <source>
        <strain evidence="2">cv. Yunnan</strain>
    </source>
</reference>
<sequence>MQRVQLYFVSFGTIGFHITREETIDRGSSGEERVKASGGEEDGDPQKERDSDRRYLDIGGFSFMSP</sequence>
<keyword evidence="2" id="KW-1185">Reference proteome</keyword>
<proteinExistence type="predicted"/>
<evidence type="ECO:0000313" key="2">
    <source>
        <dbReference type="Proteomes" id="UP001056120"/>
    </source>
</evidence>